<dbReference type="CDD" id="cd24032">
    <property type="entry name" value="ASKHA_NBD_TsaB"/>
    <property type="match status" value="1"/>
</dbReference>
<proteinExistence type="predicted"/>
<reference evidence="3" key="1">
    <citation type="submission" date="2015-08" db="EMBL/GenBank/DDBJ databases">
        <title>Genome sequence of the strict anaerobe Clostridium homopropionicum LuHBu1 (DSM 5847T).</title>
        <authorList>
            <person name="Poehlein A."/>
            <person name="Beck M."/>
            <person name="Schiel-Bengelsdorf B."/>
            <person name="Bengelsdorf F.R."/>
            <person name="Daniel R."/>
            <person name="Duerre P."/>
        </authorList>
    </citation>
    <scope>NUCLEOTIDE SEQUENCE [LARGE SCALE GENOMIC DNA]</scope>
    <source>
        <strain evidence="3">DSM 5847</strain>
    </source>
</reference>
<gene>
    <name evidence="2" type="primary">tsaB</name>
    <name evidence="2" type="ORF">CLHOM_32290</name>
</gene>
<protein>
    <submittedName>
        <fullName evidence="2">tRNA threonylcarbamoyladenosine biosynthesis protein TsaB</fullName>
    </submittedName>
</protein>
<dbReference type="GO" id="GO:0002949">
    <property type="term" value="P:tRNA threonylcarbamoyladenosine modification"/>
    <property type="evidence" value="ECO:0007669"/>
    <property type="project" value="InterPro"/>
</dbReference>
<dbReference type="InterPro" id="IPR022496">
    <property type="entry name" value="T6A_TsaB"/>
</dbReference>
<evidence type="ECO:0000313" key="3">
    <source>
        <dbReference type="Proteomes" id="UP000037043"/>
    </source>
</evidence>
<dbReference type="AlphaFoldDB" id="A0A0L6Z5U6"/>
<evidence type="ECO:0000313" key="2">
    <source>
        <dbReference type="EMBL" id="KOA18331.1"/>
    </source>
</evidence>
<evidence type="ECO:0000259" key="1">
    <source>
        <dbReference type="Pfam" id="PF00814"/>
    </source>
</evidence>
<dbReference type="Gene3D" id="3.30.420.40">
    <property type="match status" value="2"/>
</dbReference>
<organism evidence="2 3">
    <name type="scientific">Clostridium homopropionicum DSM 5847</name>
    <dbReference type="NCBI Taxonomy" id="1121318"/>
    <lineage>
        <taxon>Bacteria</taxon>
        <taxon>Bacillati</taxon>
        <taxon>Bacillota</taxon>
        <taxon>Clostridia</taxon>
        <taxon>Eubacteriales</taxon>
        <taxon>Clostridiaceae</taxon>
        <taxon>Clostridium</taxon>
    </lineage>
</organism>
<name>A0A0L6Z5U6_9CLOT</name>
<dbReference type="RefSeq" id="WP_052222680.1">
    <property type="nucleotide sequence ID" value="NZ_LHUR01000042.1"/>
</dbReference>
<feature type="domain" description="Gcp-like" evidence="1">
    <location>
        <begin position="23"/>
        <end position="227"/>
    </location>
</feature>
<dbReference type="Pfam" id="PF00814">
    <property type="entry name" value="TsaD"/>
    <property type="match status" value="1"/>
</dbReference>
<dbReference type="InterPro" id="IPR043129">
    <property type="entry name" value="ATPase_NBD"/>
</dbReference>
<keyword evidence="3" id="KW-1185">Reference proteome</keyword>
<dbReference type="STRING" id="36844.SAMN04488501_101254"/>
<dbReference type="PANTHER" id="PTHR11735:SF11">
    <property type="entry name" value="TRNA THREONYLCARBAMOYLADENOSINE BIOSYNTHESIS PROTEIN TSAB"/>
    <property type="match status" value="1"/>
</dbReference>
<accession>A0A0L6Z5U6</accession>
<dbReference type="PANTHER" id="PTHR11735">
    <property type="entry name" value="TRNA N6-ADENOSINE THREONYLCARBAMOYLTRANSFERASE"/>
    <property type="match status" value="1"/>
</dbReference>
<dbReference type="PATRIC" id="fig|1121318.3.peg.3228"/>
<sequence length="238" mass="26461">MKILSIDSSSTCSTCSILEDNKLLGEIIYNDKKQHSIILLSQIDSLLENLNIDIVNIDAFVVSEGPGSFTGLRIGLATAKGLAQGLNKPIIGVSTLDCLAHNIAFFDGIICPIMDALRDNVYTSIYKFSGENLERIKDYMAIHIDELIQMLKENGDPKVCFVGDATYKFKEKLSNSFPNSYFAPAHLNIARASSLGELGIKKLLNGDQDNLFTFSPIYLRKSQAEREYENKIRMVPNE</sequence>
<dbReference type="GO" id="GO:0005829">
    <property type="term" value="C:cytosol"/>
    <property type="evidence" value="ECO:0007669"/>
    <property type="project" value="TreeGrafter"/>
</dbReference>
<dbReference type="EMBL" id="LHUR01000042">
    <property type="protein sequence ID" value="KOA18331.1"/>
    <property type="molecule type" value="Genomic_DNA"/>
</dbReference>
<comment type="caution">
    <text evidence="2">The sequence shown here is derived from an EMBL/GenBank/DDBJ whole genome shotgun (WGS) entry which is preliminary data.</text>
</comment>
<dbReference type="SUPFAM" id="SSF53067">
    <property type="entry name" value="Actin-like ATPase domain"/>
    <property type="match status" value="2"/>
</dbReference>
<dbReference type="InterPro" id="IPR000905">
    <property type="entry name" value="Gcp-like_dom"/>
</dbReference>
<dbReference type="NCBIfam" id="TIGR03725">
    <property type="entry name" value="T6A_YeaZ"/>
    <property type="match status" value="1"/>
</dbReference>
<dbReference type="Proteomes" id="UP000037043">
    <property type="component" value="Unassembled WGS sequence"/>
</dbReference>